<dbReference type="Gene3D" id="2.60.40.10">
    <property type="entry name" value="Immunoglobulins"/>
    <property type="match status" value="1"/>
</dbReference>
<dbReference type="Pfam" id="PF16561">
    <property type="entry name" value="AMPK1_CBM"/>
    <property type="match status" value="1"/>
</dbReference>
<dbReference type="SUPFAM" id="SSF49899">
    <property type="entry name" value="Concanavalin A-like lectins/glucanases"/>
    <property type="match status" value="1"/>
</dbReference>
<evidence type="ECO:0000259" key="3">
    <source>
        <dbReference type="Pfam" id="PF16561"/>
    </source>
</evidence>
<dbReference type="GO" id="GO:0005634">
    <property type="term" value="C:nucleus"/>
    <property type="evidence" value="ECO:0007669"/>
    <property type="project" value="TreeGrafter"/>
</dbReference>
<keyword evidence="4" id="KW-0808">Transferase</keyword>
<keyword evidence="5" id="KW-1185">Reference proteome</keyword>
<dbReference type="InterPro" id="IPR050827">
    <property type="entry name" value="CRP1_MDG1_kinase"/>
</dbReference>
<dbReference type="EMBL" id="NBIV01000016">
    <property type="protein sequence ID" value="PXF48098.1"/>
    <property type="molecule type" value="Genomic_DNA"/>
</dbReference>
<dbReference type="PANTHER" id="PTHR10343">
    <property type="entry name" value="5'-AMP-ACTIVATED PROTEIN KINASE , BETA SUBUNIT"/>
    <property type="match status" value="1"/>
</dbReference>
<dbReference type="Proteomes" id="UP000247409">
    <property type="component" value="Unassembled WGS sequence"/>
</dbReference>
<dbReference type="Gene3D" id="2.60.120.920">
    <property type="match status" value="1"/>
</dbReference>
<evidence type="ECO:0000313" key="5">
    <source>
        <dbReference type="Proteomes" id="UP000247409"/>
    </source>
</evidence>
<dbReference type="InterPro" id="IPR043136">
    <property type="entry name" value="B30.2/SPRY_sf"/>
</dbReference>
<dbReference type="STRING" id="448386.A0A2V3J146"/>
<feature type="domain" description="AMP-activated protein kinase glycogen-binding" evidence="3">
    <location>
        <begin position="60"/>
        <end position="141"/>
    </location>
</feature>
<dbReference type="GO" id="GO:0031588">
    <property type="term" value="C:nucleotide-activated protein kinase complex"/>
    <property type="evidence" value="ECO:0007669"/>
    <property type="project" value="TreeGrafter"/>
</dbReference>
<reference evidence="4 5" key="1">
    <citation type="journal article" date="2018" name="Mol. Biol. Evol.">
        <title>Analysis of the draft genome of the red seaweed Gracilariopsis chorda provides insights into genome size evolution in Rhodophyta.</title>
        <authorList>
            <person name="Lee J."/>
            <person name="Yang E.C."/>
            <person name="Graf L."/>
            <person name="Yang J.H."/>
            <person name="Qiu H."/>
            <person name="Zel Zion U."/>
            <person name="Chan C.X."/>
            <person name="Stephens T.G."/>
            <person name="Weber A.P.M."/>
            <person name="Boo G.H."/>
            <person name="Boo S.M."/>
            <person name="Kim K.M."/>
            <person name="Shin Y."/>
            <person name="Jung M."/>
            <person name="Lee S.J."/>
            <person name="Yim H.S."/>
            <person name="Lee J.H."/>
            <person name="Bhattacharya D."/>
            <person name="Yoon H.S."/>
        </authorList>
    </citation>
    <scope>NUCLEOTIDE SEQUENCE [LARGE SCALE GENOMIC DNA]</scope>
    <source>
        <strain evidence="4 5">SKKU-2015</strain>
        <tissue evidence="4">Whole body</tissue>
    </source>
</reference>
<dbReference type="AlphaFoldDB" id="A0A2V3J146"/>
<proteinExistence type="inferred from homology"/>
<dbReference type="CDD" id="cd02859">
    <property type="entry name" value="E_set_AMPKbeta_like_N"/>
    <property type="match status" value="1"/>
</dbReference>
<sequence length="537" mass="59205">MPPEAVAHSRPSCQQSHVGAVPTPATPGVWSVSHSEINRAHANNQQSPLPTSSFELVTDVPFIWSYPATSAFVTGTFCNWETTYPMIQTSAAEGSVWVLTIPLPPGKYQYKFIIDNVWRHAPDQPIDYDERRIINNVLSVQVDPCGDLTCFCTTYFETSPVPSNDDKTPISQIEDGIMTPKTIKQFQRNIGVAYKYVERDHAHSFPFRRVYMHTHVSDRPFDVTVVNVKNLPAYRTLMDLKLTDGTISRASSMENIHDERLPYDPNLPTVSDAAYAATLNDQDGPAPHTAAYRAHALSSNPTELAYSVRARLSSPVLGFNPQECHEGIQLTDTNHCAVRVQERGLYKSVRGVLPIRPGPHKVYYEFFIFRQACGGGVCIGLSTHELPLNCLCGTRPNSIGFSTSGSLIQTVDGKETWRDFGDALESGCTIGCLVSMKTVQDKGPSSKTSRVVSTEFLVDGKSRGTVEYRFVGDLDVFPTLSLFVKHSRVYALFSGQDMLFASSLPVGEEILTLDGQRIRRDAGNTPKSLGLAATTTS</sequence>
<protein>
    <submittedName>
        <fullName evidence="4">5'-AMP-activated protein kinase subunit beta-2</fullName>
    </submittedName>
</protein>
<evidence type="ECO:0000256" key="1">
    <source>
        <dbReference type="ARBA" id="ARBA00010926"/>
    </source>
</evidence>
<comment type="caution">
    <text evidence="4">The sequence shown here is derived from an EMBL/GenBank/DDBJ whole genome shotgun (WGS) entry which is preliminary data.</text>
</comment>
<evidence type="ECO:0000313" key="4">
    <source>
        <dbReference type="EMBL" id="PXF48098.1"/>
    </source>
</evidence>
<dbReference type="SUPFAM" id="SSF81296">
    <property type="entry name" value="E set domains"/>
    <property type="match status" value="1"/>
</dbReference>
<dbReference type="InterPro" id="IPR032640">
    <property type="entry name" value="AMPK1_CBM"/>
</dbReference>
<dbReference type="PANTHER" id="PTHR10343:SF84">
    <property type="entry name" value="5'-AMP-ACTIVATED PROTEIN KINASE SUBUNIT BETA-1"/>
    <property type="match status" value="1"/>
</dbReference>
<dbReference type="GO" id="GO:0007165">
    <property type="term" value="P:signal transduction"/>
    <property type="evidence" value="ECO:0007669"/>
    <property type="project" value="TreeGrafter"/>
</dbReference>
<comment type="similarity">
    <text evidence="1">Belongs to the 5'-AMP-activated protein kinase beta subunit family.</text>
</comment>
<dbReference type="GO" id="GO:0016301">
    <property type="term" value="F:kinase activity"/>
    <property type="evidence" value="ECO:0007669"/>
    <property type="project" value="UniProtKB-KW"/>
</dbReference>
<name>A0A2V3J146_9FLOR</name>
<dbReference type="InterPro" id="IPR014756">
    <property type="entry name" value="Ig_E-set"/>
</dbReference>
<keyword evidence="4" id="KW-0418">Kinase</keyword>
<dbReference type="OrthoDB" id="531008at2759"/>
<evidence type="ECO:0000256" key="2">
    <source>
        <dbReference type="SAM" id="MobiDB-lite"/>
    </source>
</evidence>
<dbReference type="GO" id="GO:0005737">
    <property type="term" value="C:cytoplasm"/>
    <property type="evidence" value="ECO:0007669"/>
    <property type="project" value="TreeGrafter"/>
</dbReference>
<accession>A0A2V3J146</accession>
<organism evidence="4 5">
    <name type="scientific">Gracilariopsis chorda</name>
    <dbReference type="NCBI Taxonomy" id="448386"/>
    <lineage>
        <taxon>Eukaryota</taxon>
        <taxon>Rhodophyta</taxon>
        <taxon>Florideophyceae</taxon>
        <taxon>Rhodymeniophycidae</taxon>
        <taxon>Gracilariales</taxon>
        <taxon>Gracilariaceae</taxon>
        <taxon>Gracilariopsis</taxon>
    </lineage>
</organism>
<feature type="region of interest" description="Disordered" evidence="2">
    <location>
        <begin position="1"/>
        <end position="20"/>
    </location>
</feature>
<dbReference type="GO" id="GO:0019901">
    <property type="term" value="F:protein kinase binding"/>
    <property type="evidence" value="ECO:0007669"/>
    <property type="project" value="TreeGrafter"/>
</dbReference>
<dbReference type="InterPro" id="IPR013320">
    <property type="entry name" value="ConA-like_dom_sf"/>
</dbReference>
<dbReference type="InterPro" id="IPR013783">
    <property type="entry name" value="Ig-like_fold"/>
</dbReference>
<gene>
    <name evidence="4" type="ORF">BWQ96_02050</name>
</gene>